<name>A0ABU6IXT5_9ACTN</name>
<comment type="caution">
    <text evidence="1">The sequence shown here is derived from an EMBL/GenBank/DDBJ whole genome shotgun (WGS) entry which is preliminary data.</text>
</comment>
<gene>
    <name evidence="1" type="ORF">VJ920_03725</name>
</gene>
<dbReference type="Pfam" id="PF08843">
    <property type="entry name" value="AbiEii"/>
    <property type="match status" value="1"/>
</dbReference>
<protein>
    <submittedName>
        <fullName evidence="1">Nucleotidyl transferase AbiEii/AbiGii toxin family protein</fullName>
    </submittedName>
</protein>
<dbReference type="GO" id="GO:0016740">
    <property type="term" value="F:transferase activity"/>
    <property type="evidence" value="ECO:0007669"/>
    <property type="project" value="UniProtKB-KW"/>
</dbReference>
<keyword evidence="1" id="KW-0808">Transferase</keyword>
<dbReference type="EMBL" id="JAYMFH010000003">
    <property type="protein sequence ID" value="MEC4294412.1"/>
    <property type="molecule type" value="Genomic_DNA"/>
</dbReference>
<accession>A0ABU6IXT5</accession>
<sequence>MNSAIEHMLASYEPVNAFDRKNAAKEVIQEIVLCGLSRAGFFDKAAFYGGTALRIFYGLDRFSEDLDFSLMEPDEGFDLARYLDAVQSEARSFGVNAEVRMKEKTGESDIQSAFLKGNTREHLLLFYPHDGPWSGVPADEKLKVKFEIDVNPPAGAGFSRAFRLLPAPYEINLYDEPSLFAGKIHAVLCRGWKNRVKGRDLYDYLFYLGRGTPVNLAHLRARMEQTGSLSDGVLELGDLQALLQDRFSVIDFKEARRDVEPFLADRRSLDLWSVDFFCQVTNGLRESRSVS</sequence>
<reference evidence="1 2" key="1">
    <citation type="submission" date="2024-01" db="EMBL/GenBank/DDBJ databases">
        <title>novel species in genus Adlercreutzia.</title>
        <authorList>
            <person name="Liu X."/>
        </authorList>
    </citation>
    <scope>NUCLEOTIDE SEQUENCE [LARGE SCALE GENOMIC DNA]</scope>
    <source>
        <strain evidence="1 2">R22</strain>
    </source>
</reference>
<dbReference type="InterPro" id="IPR014942">
    <property type="entry name" value="AbiEii"/>
</dbReference>
<organism evidence="1 2">
    <name type="scientific">Adlercreutzia shanghongiae</name>
    <dbReference type="NCBI Taxonomy" id="3111773"/>
    <lineage>
        <taxon>Bacteria</taxon>
        <taxon>Bacillati</taxon>
        <taxon>Actinomycetota</taxon>
        <taxon>Coriobacteriia</taxon>
        <taxon>Eggerthellales</taxon>
        <taxon>Eggerthellaceae</taxon>
        <taxon>Adlercreutzia</taxon>
    </lineage>
</organism>
<proteinExistence type="predicted"/>
<evidence type="ECO:0000313" key="2">
    <source>
        <dbReference type="Proteomes" id="UP001343724"/>
    </source>
</evidence>
<dbReference type="RefSeq" id="WP_326439514.1">
    <property type="nucleotide sequence ID" value="NZ_JAYMFH010000003.1"/>
</dbReference>
<keyword evidence="2" id="KW-1185">Reference proteome</keyword>
<evidence type="ECO:0000313" key="1">
    <source>
        <dbReference type="EMBL" id="MEC4294412.1"/>
    </source>
</evidence>
<dbReference type="Gene3D" id="3.10.450.620">
    <property type="entry name" value="JHP933, nucleotidyltransferase-like core domain"/>
    <property type="match status" value="1"/>
</dbReference>
<dbReference type="Proteomes" id="UP001343724">
    <property type="component" value="Unassembled WGS sequence"/>
</dbReference>